<protein>
    <submittedName>
        <fullName evidence="2">Uncharacterized protein</fullName>
    </submittedName>
</protein>
<comment type="caution">
    <text evidence="2">The sequence shown here is derived from an EMBL/GenBank/DDBJ whole genome shotgun (WGS) entry which is preliminary data.</text>
</comment>
<keyword evidence="1" id="KW-1133">Transmembrane helix</keyword>
<dbReference type="AlphaFoldDB" id="A0A645JN42"/>
<keyword evidence="1" id="KW-0472">Membrane</keyword>
<evidence type="ECO:0000256" key="1">
    <source>
        <dbReference type="SAM" id="Phobius"/>
    </source>
</evidence>
<proteinExistence type="predicted"/>
<evidence type="ECO:0000313" key="2">
    <source>
        <dbReference type="EMBL" id="MPN64179.1"/>
    </source>
</evidence>
<feature type="transmembrane region" description="Helical" evidence="1">
    <location>
        <begin position="31"/>
        <end position="52"/>
    </location>
</feature>
<gene>
    <name evidence="2" type="ORF">SDC9_211950</name>
</gene>
<accession>A0A645JN42</accession>
<name>A0A645JN42_9ZZZZ</name>
<reference evidence="2" key="1">
    <citation type="submission" date="2019-08" db="EMBL/GenBank/DDBJ databases">
        <authorList>
            <person name="Kucharzyk K."/>
            <person name="Murdoch R.W."/>
            <person name="Higgins S."/>
            <person name="Loffler F."/>
        </authorList>
    </citation>
    <scope>NUCLEOTIDE SEQUENCE</scope>
</reference>
<sequence length="99" mass="11373">MPHITFFALLLAGFEIVVGLLLINKGKWVKIGLVFSLLFNLFLIQMGLATQTQDLWLDFVANRMPNIIFIALQIPLFFGDFQKTLWEEIKSGFVKKNAR</sequence>
<feature type="transmembrane region" description="Helical" evidence="1">
    <location>
        <begin position="6"/>
        <end position="24"/>
    </location>
</feature>
<dbReference type="EMBL" id="VSSQ01144689">
    <property type="protein sequence ID" value="MPN64179.1"/>
    <property type="molecule type" value="Genomic_DNA"/>
</dbReference>
<keyword evidence="1" id="KW-0812">Transmembrane</keyword>
<organism evidence="2">
    <name type="scientific">bioreactor metagenome</name>
    <dbReference type="NCBI Taxonomy" id="1076179"/>
    <lineage>
        <taxon>unclassified sequences</taxon>
        <taxon>metagenomes</taxon>
        <taxon>ecological metagenomes</taxon>
    </lineage>
</organism>
<feature type="transmembrane region" description="Helical" evidence="1">
    <location>
        <begin position="64"/>
        <end position="81"/>
    </location>
</feature>